<dbReference type="EMBL" id="CP000852">
    <property type="protein sequence ID" value="ABW01789.1"/>
    <property type="molecule type" value="Genomic_DNA"/>
</dbReference>
<sequence length="112" mass="12912">MQPTDPIVVEYINELMKRGLRQYVDLIIPSDDVFKIGREYAETRRSYAELLDALIQYVKPRINGEVAEQVVRNYLGNVNVDYVDVVARGIAKWYVGILRLFNVVSFSGYQPP</sequence>
<organism evidence="1 2">
    <name type="scientific">Caldivirga maquilingensis (strain ATCC 700844 / DSM 13496 / JCM 10307 / IC-167)</name>
    <dbReference type="NCBI Taxonomy" id="397948"/>
    <lineage>
        <taxon>Archaea</taxon>
        <taxon>Thermoproteota</taxon>
        <taxon>Thermoprotei</taxon>
        <taxon>Thermoproteales</taxon>
        <taxon>Thermoproteaceae</taxon>
        <taxon>Caldivirga</taxon>
    </lineage>
</organism>
<dbReference type="AlphaFoldDB" id="A8MDD3"/>
<accession>A8MDD3</accession>
<evidence type="ECO:0000313" key="2">
    <source>
        <dbReference type="Proteomes" id="UP000001137"/>
    </source>
</evidence>
<dbReference type="GeneID" id="5709233"/>
<dbReference type="Proteomes" id="UP000001137">
    <property type="component" value="Chromosome"/>
</dbReference>
<dbReference type="eggNOG" id="arCOG00491">
    <property type="taxonomic scope" value="Archaea"/>
</dbReference>
<dbReference type="KEGG" id="cma:Cmaq_0957"/>
<dbReference type="HOGENOM" id="CLU_2140084_0_0_2"/>
<evidence type="ECO:0000313" key="1">
    <source>
        <dbReference type="EMBL" id="ABW01789.1"/>
    </source>
</evidence>
<dbReference type="OrthoDB" id="373727at2157"/>
<proteinExistence type="predicted"/>
<keyword evidence="2" id="KW-1185">Reference proteome</keyword>
<dbReference type="RefSeq" id="WP_012186008.1">
    <property type="nucleotide sequence ID" value="NC_009954.1"/>
</dbReference>
<name>A8MDD3_CALMQ</name>
<protein>
    <submittedName>
        <fullName evidence="1">Uncharacterized protein</fullName>
    </submittedName>
</protein>
<reference evidence="1 2" key="1">
    <citation type="submission" date="2007-10" db="EMBL/GenBank/DDBJ databases">
        <title>Complete sequence of Caldivirga maquilingensis IC-167.</title>
        <authorList>
            <consortium name="US DOE Joint Genome Institute"/>
            <person name="Copeland A."/>
            <person name="Lucas S."/>
            <person name="Lapidus A."/>
            <person name="Barry K."/>
            <person name="Glavina del Rio T."/>
            <person name="Dalin E."/>
            <person name="Tice H."/>
            <person name="Pitluck S."/>
            <person name="Saunders E."/>
            <person name="Brettin T."/>
            <person name="Bruce D."/>
            <person name="Detter J.C."/>
            <person name="Han C."/>
            <person name="Schmutz J."/>
            <person name="Larimer F."/>
            <person name="Land M."/>
            <person name="Hauser L."/>
            <person name="Kyrpides N."/>
            <person name="Ivanova N."/>
            <person name="Biddle J.F."/>
            <person name="Zhang Z."/>
            <person name="Fitz-Gibbon S.T."/>
            <person name="Lowe T.M."/>
            <person name="Saltikov C."/>
            <person name="House C.H."/>
            <person name="Richardson P."/>
        </authorList>
    </citation>
    <scope>NUCLEOTIDE SEQUENCE [LARGE SCALE GENOMIC DNA]</scope>
    <source>
        <strain evidence="2">ATCC 700844 / DSM 13496 / JCM 10307 / IC-167</strain>
    </source>
</reference>
<gene>
    <name evidence="1" type="ordered locus">Cmaq_0957</name>
</gene>